<evidence type="ECO:0000259" key="10">
    <source>
        <dbReference type="Pfam" id="PF01478"/>
    </source>
</evidence>
<dbReference type="InterPro" id="IPR000045">
    <property type="entry name" value="Prepilin_IV_endopep_pep"/>
</dbReference>
<dbReference type="EMBL" id="QKQP01000001">
    <property type="protein sequence ID" value="PZD82791.1"/>
    <property type="molecule type" value="Genomic_DNA"/>
</dbReference>
<dbReference type="GO" id="GO:0005886">
    <property type="term" value="C:plasma membrane"/>
    <property type="evidence" value="ECO:0007669"/>
    <property type="project" value="UniProtKB-SubCell"/>
</dbReference>
<comment type="caution">
    <text evidence="12">The sequence shown here is derived from an EMBL/GenBank/DDBJ whole genome shotgun (WGS) entry which is preliminary data.</text>
</comment>
<keyword evidence="6" id="KW-1133">Transmembrane helix</keyword>
<keyword evidence="9" id="KW-0489">Methyltransferase</keyword>
<evidence type="ECO:0000313" key="13">
    <source>
        <dbReference type="Proteomes" id="UP000248886"/>
    </source>
</evidence>
<protein>
    <recommendedName>
        <fullName evidence="9">Prepilin leader peptidase/N-methyltransferase</fullName>
        <ecNumber evidence="9">2.1.1.-</ecNumber>
        <ecNumber evidence="9">3.4.23.43</ecNumber>
    </recommendedName>
</protein>
<organism evidence="12 13">
    <name type="scientific">Acidithiobacillus ferrooxidans</name>
    <name type="common">Thiobacillus ferrooxidans</name>
    <dbReference type="NCBI Taxonomy" id="920"/>
    <lineage>
        <taxon>Bacteria</taxon>
        <taxon>Pseudomonadati</taxon>
        <taxon>Pseudomonadota</taxon>
        <taxon>Acidithiobacillia</taxon>
        <taxon>Acidithiobacillales</taxon>
        <taxon>Acidithiobacillaceae</taxon>
        <taxon>Acidithiobacillus</taxon>
    </lineage>
</organism>
<dbReference type="GO" id="GO:0008168">
    <property type="term" value="F:methyltransferase activity"/>
    <property type="evidence" value="ECO:0007669"/>
    <property type="project" value="UniProtKB-KW"/>
</dbReference>
<comment type="catalytic activity">
    <reaction evidence="9">
        <text>Typically cleaves a -Gly-|-Phe- bond to release an N-terminal, basic peptide of 5-8 residues from type IV prepilin, and then N-methylates the new N-terminal amino group, the methyl donor being S-adenosyl-L-methionine.</text>
        <dbReference type="EC" id="3.4.23.43"/>
    </reaction>
</comment>
<comment type="function">
    <text evidence="9">Plays an essential role in type IV pili and type II pseudopili formation by proteolytically removing the leader sequence from substrate proteins and subsequently monomethylating the alpha-amino group of the newly exposed N-terminal phenylalanine.</text>
</comment>
<dbReference type="OMA" id="GAWGGWQ"/>
<keyword evidence="9" id="KW-0378">Hydrolase</keyword>
<evidence type="ECO:0000256" key="5">
    <source>
        <dbReference type="ARBA" id="ARBA00022692"/>
    </source>
</evidence>
<dbReference type="PANTHER" id="PTHR30487">
    <property type="entry name" value="TYPE 4 PREPILIN-LIKE PROTEINS LEADER PEPTIDE-PROCESSING ENZYME"/>
    <property type="match status" value="1"/>
</dbReference>
<dbReference type="EC" id="2.1.1.-" evidence="9"/>
<keyword evidence="7" id="KW-0472">Membrane</keyword>
<accession>A0A2W1KTZ6</accession>
<dbReference type="GO" id="GO:0006465">
    <property type="term" value="P:signal peptide processing"/>
    <property type="evidence" value="ECO:0007669"/>
    <property type="project" value="TreeGrafter"/>
</dbReference>
<sequence length="266" mass="28780">MTQTLLGAAYVLTTLLGLLVGSFLNVVVHRVPRRESIIHPASHCPHCGHVLRPWENIPVLSWMALRGRCHACGESIAWRYPALELLSGLASLVVVWQLGLTWRLLPALVFTWALLALTMIDLETQLLPDRLTKPGMLAGLLLNGSALFWPGLALVTPLDALLGMIIGYGSLWLLATVYYRIAGRHGMGGGDLKLLGMIGAWLGWQAVFLTLFIAALGGGLVALGFLLGGKGRDYAMPFGPYLALGGWLMLLWPQAILSGYLHLLGS</sequence>
<evidence type="ECO:0000256" key="1">
    <source>
        <dbReference type="ARBA" id="ARBA00004429"/>
    </source>
</evidence>
<dbReference type="RefSeq" id="WP_012536008.1">
    <property type="nucleotide sequence ID" value="NZ_AP025160.1"/>
</dbReference>
<keyword evidence="9" id="KW-0808">Transferase</keyword>
<evidence type="ECO:0000256" key="7">
    <source>
        <dbReference type="ARBA" id="ARBA00023136"/>
    </source>
</evidence>
<dbReference type="InterPro" id="IPR014032">
    <property type="entry name" value="Peptidase_A24A_bac"/>
</dbReference>
<evidence type="ECO:0000256" key="2">
    <source>
        <dbReference type="ARBA" id="ARBA00005801"/>
    </source>
</evidence>
<evidence type="ECO:0000256" key="4">
    <source>
        <dbReference type="ARBA" id="ARBA00022519"/>
    </source>
</evidence>
<dbReference type="InterPro" id="IPR010627">
    <property type="entry name" value="Prepilin_pept_A24_N"/>
</dbReference>
<dbReference type="Pfam" id="PF01478">
    <property type="entry name" value="Peptidase_A24"/>
    <property type="match status" value="1"/>
</dbReference>
<dbReference type="GO" id="GO:0004190">
    <property type="term" value="F:aspartic-type endopeptidase activity"/>
    <property type="evidence" value="ECO:0007669"/>
    <property type="project" value="UniProtKB-EC"/>
</dbReference>
<evidence type="ECO:0000313" key="12">
    <source>
        <dbReference type="EMBL" id="PZD82791.1"/>
    </source>
</evidence>
<dbReference type="OrthoDB" id="5290419at2"/>
<dbReference type="InterPro" id="IPR050882">
    <property type="entry name" value="Prepilin_peptidase/N-MTase"/>
</dbReference>
<dbReference type="Proteomes" id="UP000248886">
    <property type="component" value="Unassembled WGS sequence"/>
</dbReference>
<keyword evidence="9" id="KW-0645">Protease</keyword>
<dbReference type="PANTHER" id="PTHR30487:SF0">
    <property type="entry name" value="PREPILIN LEADER PEPTIDASE_N-METHYLTRANSFERASE-RELATED"/>
    <property type="match status" value="1"/>
</dbReference>
<evidence type="ECO:0000256" key="8">
    <source>
        <dbReference type="RuleBase" id="RU003793"/>
    </source>
</evidence>
<evidence type="ECO:0000256" key="9">
    <source>
        <dbReference type="RuleBase" id="RU003794"/>
    </source>
</evidence>
<evidence type="ECO:0000259" key="11">
    <source>
        <dbReference type="Pfam" id="PF06750"/>
    </source>
</evidence>
<dbReference type="EC" id="3.4.23.43" evidence="9"/>
<keyword evidence="3" id="KW-1003">Cell membrane</keyword>
<comment type="subcellular location">
    <subcellularLocation>
        <location evidence="1">Cell inner membrane</location>
        <topology evidence="1">Multi-pass membrane protein</topology>
    </subcellularLocation>
    <subcellularLocation>
        <location evidence="9">Cell membrane</location>
        <topology evidence="9">Multi-pass membrane protein</topology>
    </subcellularLocation>
</comment>
<gene>
    <name evidence="12" type="ORF">DN052_07270</name>
</gene>
<feature type="domain" description="Prepilin peptidase A24 N-terminal" evidence="11">
    <location>
        <begin position="15"/>
        <end position="97"/>
    </location>
</feature>
<keyword evidence="9" id="KW-0511">Multifunctional enzyme</keyword>
<dbReference type="PRINTS" id="PR00864">
    <property type="entry name" value="PREPILNPTASE"/>
</dbReference>
<proteinExistence type="inferred from homology"/>
<dbReference type="GO" id="GO:0032259">
    <property type="term" value="P:methylation"/>
    <property type="evidence" value="ECO:0007669"/>
    <property type="project" value="UniProtKB-KW"/>
</dbReference>
<feature type="domain" description="Prepilin type IV endopeptidase peptidase" evidence="10">
    <location>
        <begin position="108"/>
        <end position="223"/>
    </location>
</feature>
<evidence type="ECO:0000256" key="3">
    <source>
        <dbReference type="ARBA" id="ARBA00022475"/>
    </source>
</evidence>
<keyword evidence="4" id="KW-0997">Cell inner membrane</keyword>
<reference evidence="12 13" key="1">
    <citation type="submission" date="2018-06" db="EMBL/GenBank/DDBJ databases">
        <title>Draft sequence of Acidithiobacillus ferrooxidans CCM 4253.</title>
        <authorList>
            <person name="Moya-Beltran A."/>
            <person name="Castro M."/>
            <person name="Covarrubias P.C."/>
            <person name="Issotta F."/>
            <person name="Janiczek O."/>
            <person name="Mandl M."/>
            <person name="Kucera J."/>
            <person name="Quatrini R."/>
        </authorList>
    </citation>
    <scope>NUCLEOTIDE SEQUENCE [LARGE SCALE GENOMIC DNA]</scope>
    <source>
        <strain evidence="12 13">CCM 4253</strain>
    </source>
</reference>
<dbReference type="Pfam" id="PF06750">
    <property type="entry name" value="A24_N_bact"/>
    <property type="match status" value="1"/>
</dbReference>
<comment type="similarity">
    <text evidence="2 8">Belongs to the peptidase A24 family.</text>
</comment>
<dbReference type="AlphaFoldDB" id="A0A2W1KTZ6"/>
<keyword evidence="5 9" id="KW-0812">Transmembrane</keyword>
<evidence type="ECO:0000256" key="6">
    <source>
        <dbReference type="ARBA" id="ARBA00022989"/>
    </source>
</evidence>
<dbReference type="Gene3D" id="1.20.120.1220">
    <property type="match status" value="1"/>
</dbReference>
<name>A0A2W1KTZ6_ACIFR</name>
<dbReference type="GeneID" id="65279571"/>